<dbReference type="AlphaFoldDB" id="A0A8T0R091"/>
<dbReference type="Pfam" id="PF13637">
    <property type="entry name" value="Ank_4"/>
    <property type="match status" value="1"/>
</dbReference>
<dbReference type="SMART" id="SM00028">
    <property type="entry name" value="TPR"/>
    <property type="match status" value="2"/>
</dbReference>
<dbReference type="PROSITE" id="PS50297">
    <property type="entry name" value="ANK_REP_REGION"/>
    <property type="match status" value="3"/>
</dbReference>
<dbReference type="PRINTS" id="PR01415">
    <property type="entry name" value="ANKYRIN"/>
</dbReference>
<evidence type="ECO:0000313" key="2">
    <source>
        <dbReference type="EMBL" id="KAG2578710.1"/>
    </source>
</evidence>
<dbReference type="SMART" id="SM00248">
    <property type="entry name" value="ANK"/>
    <property type="match status" value="6"/>
</dbReference>
<dbReference type="SUPFAM" id="SSF48403">
    <property type="entry name" value="Ankyrin repeat"/>
    <property type="match status" value="1"/>
</dbReference>
<dbReference type="SUPFAM" id="SSF48452">
    <property type="entry name" value="TPR-like"/>
    <property type="match status" value="1"/>
</dbReference>
<feature type="repeat" description="ANK" evidence="1">
    <location>
        <begin position="122"/>
        <end position="154"/>
    </location>
</feature>
<dbReference type="InterPro" id="IPR051616">
    <property type="entry name" value="Cul2-RING_E3_ligase_SR"/>
</dbReference>
<evidence type="ECO:0000256" key="1">
    <source>
        <dbReference type="PROSITE-ProRule" id="PRU00023"/>
    </source>
</evidence>
<feature type="repeat" description="ANK" evidence="1">
    <location>
        <begin position="226"/>
        <end position="259"/>
    </location>
</feature>
<proteinExistence type="predicted"/>
<comment type="caution">
    <text evidence="2">The sequence shown here is derived from an EMBL/GenBank/DDBJ whole genome shotgun (WGS) entry which is preliminary data.</text>
</comment>
<organism evidence="2 3">
    <name type="scientific">Panicum virgatum</name>
    <name type="common">Blackwell switchgrass</name>
    <dbReference type="NCBI Taxonomy" id="38727"/>
    <lineage>
        <taxon>Eukaryota</taxon>
        <taxon>Viridiplantae</taxon>
        <taxon>Streptophyta</taxon>
        <taxon>Embryophyta</taxon>
        <taxon>Tracheophyta</taxon>
        <taxon>Spermatophyta</taxon>
        <taxon>Magnoliopsida</taxon>
        <taxon>Liliopsida</taxon>
        <taxon>Poales</taxon>
        <taxon>Poaceae</taxon>
        <taxon>PACMAD clade</taxon>
        <taxon>Panicoideae</taxon>
        <taxon>Panicodae</taxon>
        <taxon>Paniceae</taxon>
        <taxon>Panicinae</taxon>
        <taxon>Panicum</taxon>
        <taxon>Panicum sect. Hiantes</taxon>
    </lineage>
</organism>
<protein>
    <submittedName>
        <fullName evidence="2">Uncharacterized protein</fullName>
    </submittedName>
</protein>
<dbReference type="EMBL" id="CM029048">
    <property type="protein sequence ID" value="KAG2578710.1"/>
    <property type="molecule type" value="Genomic_DNA"/>
</dbReference>
<dbReference type="Pfam" id="PF00023">
    <property type="entry name" value="Ank"/>
    <property type="match status" value="1"/>
</dbReference>
<evidence type="ECO:0000313" key="3">
    <source>
        <dbReference type="Proteomes" id="UP000823388"/>
    </source>
</evidence>
<reference evidence="2" key="1">
    <citation type="submission" date="2020-05" db="EMBL/GenBank/DDBJ databases">
        <title>WGS assembly of Panicum virgatum.</title>
        <authorList>
            <person name="Lovell J.T."/>
            <person name="Jenkins J."/>
            <person name="Shu S."/>
            <person name="Juenger T.E."/>
            <person name="Schmutz J."/>
        </authorList>
    </citation>
    <scope>NUCLEOTIDE SEQUENCE</scope>
    <source>
        <strain evidence="2">AP13</strain>
    </source>
</reference>
<dbReference type="Gene3D" id="1.25.40.20">
    <property type="entry name" value="Ankyrin repeat-containing domain"/>
    <property type="match status" value="1"/>
</dbReference>
<accession>A0A8T0R091</accession>
<name>A0A8T0R091_PANVG</name>
<keyword evidence="3" id="KW-1185">Reference proteome</keyword>
<dbReference type="PROSITE" id="PS50088">
    <property type="entry name" value="ANK_REPEAT"/>
    <property type="match status" value="3"/>
</dbReference>
<dbReference type="Gene3D" id="1.25.40.10">
    <property type="entry name" value="Tetratricopeptide repeat domain"/>
    <property type="match status" value="1"/>
</dbReference>
<gene>
    <name evidence="2" type="ORF">PVAP13_6NG119200</name>
</gene>
<dbReference type="PANTHER" id="PTHR46224:SF10">
    <property type="entry name" value="OS01G0189100 PROTEIN"/>
    <property type="match status" value="1"/>
</dbReference>
<dbReference type="Proteomes" id="UP000823388">
    <property type="component" value="Chromosome 6N"/>
</dbReference>
<feature type="repeat" description="ANK" evidence="1">
    <location>
        <begin position="89"/>
        <end position="121"/>
    </location>
</feature>
<dbReference type="PANTHER" id="PTHR46224">
    <property type="entry name" value="ANKYRIN REPEAT FAMILY PROTEIN"/>
    <property type="match status" value="1"/>
</dbReference>
<dbReference type="InterPro" id="IPR036770">
    <property type="entry name" value="Ankyrin_rpt-contain_sf"/>
</dbReference>
<sequence length="442" mass="47707">MEAPFIYRRPCGNGSTEDAAIMAALEGDLGRLKGIVESLGKGNGNRAAVFSLKKGGVGVLHCAACAGHLEVCMYLVEELGGDANMTAAEGVTPFMTAAQSGDVSTVKYLLDRGGDLMKADEKGRTVLHHAACTGSTKVTEFLLSKGIPVDIDYGHGTALYQAAANEQDKTVKILLDHHANPNTSFSGVSTPLMGALIYHSLKCMKLLIKLYEFFPQAGADVNGKGNLASPLVIATMRGGYTNEVRLLLKAGADPNIPDDLGTLPVELAALNDCMEEVEMLFPLTSPIPGVPNWSVHGVISHAKLECKKPLEEHHIARRKAMFKSQASKAFKLKNYDLASKLYGLAIDHAPDATLYSNRSLCRLQMGDGEGALSDAYKCRTMRPDWAKGCYRQGAAHMLLGEHKQAHDALLDAQKLDPGNEEIERELRKAMELMKVSPDEDDQ</sequence>
<keyword evidence="1" id="KW-0040">ANK repeat</keyword>
<dbReference type="InterPro" id="IPR019734">
    <property type="entry name" value="TPR_rpt"/>
</dbReference>
<dbReference type="InterPro" id="IPR002110">
    <property type="entry name" value="Ankyrin_rpt"/>
</dbReference>
<dbReference type="InterPro" id="IPR011990">
    <property type="entry name" value="TPR-like_helical_dom_sf"/>
</dbReference>
<dbReference type="Pfam" id="PF12796">
    <property type="entry name" value="Ank_2"/>
    <property type="match status" value="1"/>
</dbReference>